<feature type="compositionally biased region" description="Acidic residues" evidence="1">
    <location>
        <begin position="319"/>
        <end position="358"/>
    </location>
</feature>
<evidence type="ECO:0000313" key="3">
    <source>
        <dbReference type="EMBL" id="KAK3176942.1"/>
    </source>
</evidence>
<accession>A0AAD9ZET6</accession>
<dbReference type="AlphaFoldDB" id="A0AAD9ZET6"/>
<reference evidence="3" key="1">
    <citation type="submission" date="2022-11" db="EMBL/GenBank/DDBJ databases">
        <title>Chromosomal genome sequence assembly and mating type (MAT) locus characterization of the leprose asexual lichenized fungus Lepraria neglecta (Nyl.) Erichsen.</title>
        <authorList>
            <person name="Allen J.L."/>
            <person name="Pfeffer B."/>
        </authorList>
    </citation>
    <scope>NUCLEOTIDE SEQUENCE</scope>
    <source>
        <strain evidence="3">Allen 5258</strain>
    </source>
</reference>
<dbReference type="InterPro" id="IPR003615">
    <property type="entry name" value="HNH_nuc"/>
</dbReference>
<keyword evidence="4" id="KW-1185">Reference proteome</keyword>
<feature type="domain" description="HNH nuclease" evidence="2">
    <location>
        <begin position="92"/>
        <end position="156"/>
    </location>
</feature>
<comment type="caution">
    <text evidence="3">The sequence shown here is derived from an EMBL/GenBank/DDBJ whole genome shotgun (WGS) entry which is preliminary data.</text>
</comment>
<protein>
    <recommendedName>
        <fullName evidence="2">HNH nuclease domain-containing protein</fullName>
    </recommendedName>
</protein>
<dbReference type="SUPFAM" id="SSF48371">
    <property type="entry name" value="ARM repeat"/>
    <property type="match status" value="1"/>
</dbReference>
<dbReference type="Pfam" id="PF13391">
    <property type="entry name" value="HNH_2"/>
    <property type="match status" value="1"/>
</dbReference>
<organism evidence="3 4">
    <name type="scientific">Lepraria neglecta</name>
    <dbReference type="NCBI Taxonomy" id="209136"/>
    <lineage>
        <taxon>Eukaryota</taxon>
        <taxon>Fungi</taxon>
        <taxon>Dikarya</taxon>
        <taxon>Ascomycota</taxon>
        <taxon>Pezizomycotina</taxon>
        <taxon>Lecanoromycetes</taxon>
        <taxon>OSLEUM clade</taxon>
        <taxon>Lecanoromycetidae</taxon>
        <taxon>Lecanorales</taxon>
        <taxon>Lecanorineae</taxon>
        <taxon>Stereocaulaceae</taxon>
        <taxon>Lepraria</taxon>
    </lineage>
</organism>
<evidence type="ECO:0000313" key="4">
    <source>
        <dbReference type="Proteomes" id="UP001276659"/>
    </source>
</evidence>
<dbReference type="Proteomes" id="UP001276659">
    <property type="component" value="Unassembled WGS sequence"/>
</dbReference>
<dbReference type="EMBL" id="JASNWA010000004">
    <property type="protein sequence ID" value="KAK3176942.1"/>
    <property type="molecule type" value="Genomic_DNA"/>
</dbReference>
<name>A0AAD9ZET6_9LECA</name>
<sequence>MQTRKLAEKEASYELDAQMFREQADRRSIKDDFDKVKRRHFMQEWTMSPRGFNVKNIGAGTKDPKAQRRFRQNLIIVCGAKHPDRKMPKLWCPVIGDYVDKQNVIAAHMFPYSLGQTAMHNIFGLYDRNELFAIENGLLLCGDAEKRISMGLMAIVPNIPDRPSENQVDEWRNLYPKPYKIRVLDSTHRMMDTCYPGQSKREIHKTWIEMDGKPLLFRTDHRPRARYLYWQYCTSVLRNSWRAHKEKQGGMLKQEFNRAYWGTKGIFMDKVMLQGFAEEVGHTYEDLLEAYADEVAEKPDPEAVIIVNMTIREVHPAKDEDDEEDEDDEAEDEDDEAEDDEAEDEDEDDEDDDDDDDD</sequence>
<evidence type="ECO:0000256" key="1">
    <source>
        <dbReference type="SAM" id="MobiDB-lite"/>
    </source>
</evidence>
<evidence type="ECO:0000259" key="2">
    <source>
        <dbReference type="Pfam" id="PF13391"/>
    </source>
</evidence>
<feature type="region of interest" description="Disordered" evidence="1">
    <location>
        <begin position="310"/>
        <end position="358"/>
    </location>
</feature>
<proteinExistence type="predicted"/>
<gene>
    <name evidence="3" type="ORF">OEA41_008268</name>
</gene>
<dbReference type="InterPro" id="IPR016024">
    <property type="entry name" value="ARM-type_fold"/>
</dbReference>